<sequence>MKSVPRVSLIIFLKNLKYVRQLKKYGHVVYTNSRRSYVILYVNEDDVNRIVSQLMNLKYVDYIEGSPYKTLKKVYEKEKHELS</sequence>
<gene>
    <name evidence="2" type="ORF">N9R04_03000</name>
</gene>
<evidence type="ECO:0000313" key="3">
    <source>
        <dbReference type="Proteomes" id="UP001209553"/>
    </source>
</evidence>
<evidence type="ECO:0000313" key="2">
    <source>
        <dbReference type="EMBL" id="MCU5745689.1"/>
    </source>
</evidence>
<dbReference type="Proteomes" id="UP001209553">
    <property type="component" value="Unassembled WGS sequence"/>
</dbReference>
<accession>A0ABT2QNZ5</accession>
<comment type="caution">
    <text evidence="2">The sequence shown here is derived from an EMBL/GenBank/DDBJ whole genome shotgun (WGS) entry which is preliminary data.</text>
</comment>
<dbReference type="Pfam" id="PF09902">
    <property type="entry name" value="DUF2129"/>
    <property type="match status" value="1"/>
</dbReference>
<dbReference type="InterPro" id="IPR016979">
    <property type="entry name" value="DUF2129"/>
</dbReference>
<evidence type="ECO:0000256" key="1">
    <source>
        <dbReference type="ARBA" id="ARBA00022490"/>
    </source>
</evidence>
<dbReference type="RefSeq" id="WP_262855142.1">
    <property type="nucleotide sequence ID" value="NZ_JAOPKZ010000004.1"/>
</dbReference>
<name>A0ABT2QNZ5_9STAP</name>
<organism evidence="2 3">
    <name type="scientific">Staphylococcus marylandisciuri</name>
    <dbReference type="NCBI Taxonomy" id="2981529"/>
    <lineage>
        <taxon>Bacteria</taxon>
        <taxon>Bacillati</taxon>
        <taxon>Bacillota</taxon>
        <taxon>Bacilli</taxon>
        <taxon>Bacillales</taxon>
        <taxon>Staphylococcaceae</taxon>
        <taxon>Staphylococcus</taxon>
    </lineage>
</organism>
<reference evidence="2 3" key="1">
    <citation type="journal article" date="2023" name="Int. J. Syst. Evol. Microbiol.">
        <title>Streptococcus sciuri sp. nov., Staphylococcus marylandisciuri sp. nov. and Staphylococcus americanisciuri sp. nov., isolated from faeces of eastern grey squirrel (Sciurus carolinensis).</title>
        <authorList>
            <person name="Volokhov D.V."/>
            <person name="Zagorodnyaya T.A."/>
            <person name="Furtak V.A."/>
            <person name="Nattanmai G."/>
            <person name="Randall L."/>
            <person name="Jose S."/>
            <person name="Gao Y."/>
            <person name="Eisenberg T."/>
            <person name="Delmonte P."/>
            <person name="Blom J."/>
            <person name="Mitchell K.K."/>
        </authorList>
    </citation>
    <scope>NUCLEOTIDE SEQUENCE [LARGE SCALE GENOMIC DNA]</scope>
    <source>
        <strain evidence="2 3">SQ8-PEA</strain>
    </source>
</reference>
<keyword evidence="1" id="KW-0963">Cytoplasm</keyword>
<proteinExistence type="predicted"/>
<keyword evidence="3" id="KW-1185">Reference proteome</keyword>
<dbReference type="EMBL" id="JAOPKZ010000004">
    <property type="protein sequence ID" value="MCU5745689.1"/>
    <property type="molecule type" value="Genomic_DNA"/>
</dbReference>
<protein>
    <submittedName>
        <fullName evidence="2">DUF2129 domain-containing protein</fullName>
    </submittedName>
</protein>